<dbReference type="PANTHER" id="PTHR35385:SF2">
    <property type="entry name" value="PROTEIN B, PUTATIVE-RELATED"/>
    <property type="match status" value="1"/>
</dbReference>
<dbReference type="GO" id="GO:0008270">
    <property type="term" value="F:zinc ion binding"/>
    <property type="evidence" value="ECO:0007669"/>
    <property type="project" value="UniProtKB-KW"/>
</dbReference>
<dbReference type="AlphaFoldDB" id="A0A6A4VSJ9"/>
<protein>
    <recommendedName>
        <fullName evidence="2">SWIM-type domain-containing protein</fullName>
    </recommendedName>
</protein>
<gene>
    <name evidence="3" type="ORF">FJT64_006640</name>
</gene>
<evidence type="ECO:0000259" key="2">
    <source>
        <dbReference type="PROSITE" id="PS50966"/>
    </source>
</evidence>
<dbReference type="PROSITE" id="PS50966">
    <property type="entry name" value="ZF_SWIM"/>
    <property type="match status" value="1"/>
</dbReference>
<organism evidence="3 4">
    <name type="scientific">Amphibalanus amphitrite</name>
    <name type="common">Striped barnacle</name>
    <name type="synonym">Balanus amphitrite</name>
    <dbReference type="NCBI Taxonomy" id="1232801"/>
    <lineage>
        <taxon>Eukaryota</taxon>
        <taxon>Metazoa</taxon>
        <taxon>Ecdysozoa</taxon>
        <taxon>Arthropoda</taxon>
        <taxon>Crustacea</taxon>
        <taxon>Multicrustacea</taxon>
        <taxon>Cirripedia</taxon>
        <taxon>Thoracica</taxon>
        <taxon>Thoracicalcarea</taxon>
        <taxon>Balanomorpha</taxon>
        <taxon>Balanoidea</taxon>
        <taxon>Balanidae</taxon>
        <taxon>Amphibalaninae</taxon>
        <taxon>Amphibalanus</taxon>
    </lineage>
</organism>
<evidence type="ECO:0000256" key="1">
    <source>
        <dbReference type="PROSITE-ProRule" id="PRU00325"/>
    </source>
</evidence>
<dbReference type="InterPro" id="IPR007527">
    <property type="entry name" value="Znf_SWIM"/>
</dbReference>
<feature type="domain" description="SWIM-type" evidence="2">
    <location>
        <begin position="117"/>
        <end position="148"/>
    </location>
</feature>
<dbReference type="PANTHER" id="PTHR35385">
    <property type="entry name" value="PROTEIN B, PUTATIVE-RELATED-RELATED"/>
    <property type="match status" value="1"/>
</dbReference>
<evidence type="ECO:0000313" key="4">
    <source>
        <dbReference type="Proteomes" id="UP000440578"/>
    </source>
</evidence>
<dbReference type="Proteomes" id="UP000440578">
    <property type="component" value="Unassembled WGS sequence"/>
</dbReference>
<keyword evidence="1" id="KW-0863">Zinc-finger</keyword>
<dbReference type="EMBL" id="VIIS01001591">
    <property type="protein sequence ID" value="KAF0295929.1"/>
    <property type="molecule type" value="Genomic_DNA"/>
</dbReference>
<accession>A0A6A4VSJ9</accession>
<keyword evidence="4" id="KW-1185">Reference proteome</keyword>
<proteinExistence type="predicted"/>
<evidence type="ECO:0000313" key="3">
    <source>
        <dbReference type="EMBL" id="KAF0295929.1"/>
    </source>
</evidence>
<sequence length="218" mass="24382">MTCRYLESLVERRTEWAIGFRSGALLRGNHTNNHAEATMNIIKDVVLDRCKARNACQLVMAMADIYSGHIQQRLIDVALGRRRSKRLDSSTVPEENITVIDTNSFRVRSDADPSIQYDVDISIGMCTCVKGETGAACKHQVACARMRHKRGAELAQDVVQMEQGMYLMPAADGDEHIVVRRVTGVLIEKFAGVVRWQTGAQELDAMREAFHAIAAYRT</sequence>
<comment type="caution">
    <text evidence="3">The sequence shown here is derived from an EMBL/GenBank/DDBJ whole genome shotgun (WGS) entry which is preliminary data.</text>
</comment>
<keyword evidence="1" id="KW-0862">Zinc</keyword>
<dbReference type="OrthoDB" id="6375474at2759"/>
<name>A0A6A4VSJ9_AMPAM</name>
<keyword evidence="1" id="KW-0479">Metal-binding</keyword>
<reference evidence="3 4" key="1">
    <citation type="submission" date="2019-07" db="EMBL/GenBank/DDBJ databases">
        <title>Draft genome assembly of a fouling barnacle, Amphibalanus amphitrite (Darwin, 1854): The first reference genome for Thecostraca.</title>
        <authorList>
            <person name="Kim W."/>
        </authorList>
    </citation>
    <scope>NUCLEOTIDE SEQUENCE [LARGE SCALE GENOMIC DNA]</scope>
    <source>
        <strain evidence="3">SNU_AA5</strain>
        <tissue evidence="3">Soma without cirri and trophi</tissue>
    </source>
</reference>